<gene>
    <name evidence="2" type="ORF">TTHT_1105</name>
</gene>
<proteinExistence type="predicted"/>
<dbReference type="SUPFAM" id="SSF52833">
    <property type="entry name" value="Thioredoxin-like"/>
    <property type="match status" value="1"/>
</dbReference>
<dbReference type="InterPro" id="IPR036249">
    <property type="entry name" value="Thioredoxin-like_sf"/>
</dbReference>
<dbReference type="KEGG" id="thyd:TTHT_1105"/>
<dbReference type="AlphaFoldDB" id="A0A7R6SZE2"/>
<organism evidence="2 3">
    <name type="scientific">Thermotomaculum hydrothermale</name>
    <dbReference type="NCBI Taxonomy" id="981385"/>
    <lineage>
        <taxon>Bacteria</taxon>
        <taxon>Pseudomonadati</taxon>
        <taxon>Acidobacteriota</taxon>
        <taxon>Holophagae</taxon>
        <taxon>Thermotomaculales</taxon>
        <taxon>Thermotomaculaceae</taxon>
        <taxon>Thermotomaculum</taxon>
    </lineage>
</organism>
<dbReference type="Pfam" id="PF13098">
    <property type="entry name" value="Thioredoxin_2"/>
    <property type="match status" value="1"/>
</dbReference>
<name>A0A7R6SZE2_9BACT</name>
<dbReference type="EMBL" id="AP017470">
    <property type="protein sequence ID" value="BBB32642.1"/>
    <property type="molecule type" value="Genomic_DNA"/>
</dbReference>
<dbReference type="Proteomes" id="UP000595564">
    <property type="component" value="Chromosome"/>
</dbReference>
<dbReference type="PROSITE" id="PS51257">
    <property type="entry name" value="PROKAR_LIPOPROTEIN"/>
    <property type="match status" value="1"/>
</dbReference>
<accession>A0A7R6SZE2</accession>
<protein>
    <recommendedName>
        <fullName evidence="1">Thioredoxin-like fold domain-containing protein</fullName>
    </recommendedName>
</protein>
<evidence type="ECO:0000313" key="3">
    <source>
        <dbReference type="Proteomes" id="UP000595564"/>
    </source>
</evidence>
<keyword evidence="3" id="KW-1185">Reference proteome</keyword>
<dbReference type="Gene3D" id="3.40.30.10">
    <property type="entry name" value="Glutaredoxin"/>
    <property type="match status" value="1"/>
</dbReference>
<dbReference type="RefSeq" id="WP_201328995.1">
    <property type="nucleotide sequence ID" value="NZ_AP017470.1"/>
</dbReference>
<reference evidence="2 3" key="1">
    <citation type="journal article" date="2012" name="Extremophiles">
        <title>Thermotomaculum hydrothermale gen. nov., sp. nov., a novel heterotrophic thermophile within the phylum Acidobacteria from a deep-sea hydrothermal vent chimney in the Southern Okinawa Trough.</title>
        <authorList>
            <person name="Izumi H."/>
            <person name="Nunoura T."/>
            <person name="Miyazaki M."/>
            <person name="Mino S."/>
            <person name="Toki T."/>
            <person name="Takai K."/>
            <person name="Sako Y."/>
            <person name="Sawabe T."/>
            <person name="Nakagawa S."/>
        </authorList>
    </citation>
    <scope>NUCLEOTIDE SEQUENCE [LARGE SCALE GENOMIC DNA]</scope>
    <source>
        <strain evidence="2 3">AC55</strain>
    </source>
</reference>
<feature type="domain" description="Thioredoxin-like fold" evidence="1">
    <location>
        <begin position="58"/>
        <end position="134"/>
    </location>
</feature>
<dbReference type="InterPro" id="IPR012336">
    <property type="entry name" value="Thioredoxin-like_fold"/>
</dbReference>
<sequence>MKKFFVLFLIMSFIFVSCGKKESVKTKLPQNKKVSEFKEMGNLKWFTEQSFDKALEKAKKENRKLFVVFASKMCGGCELLKYKVFMRDDFKFVLKDLIPVYVEETTDLGKELFEKYKVTKVPTLIVFDSNGKRIISTLGVQLDIDFYKSWLSKAGVFISKDNILNLVKNNRVSFEDAYYFANSLRVSDLDLSVKVFNEIFKNLDTKNLKLKTKALLSFISALKNRYRKNTKNKQEIMTFYREIKSFAETLPDRYENLVLIDLFDLSNQYKGKVDNADKLFSDFSLKILLEKYPNQLANALKILYANGEKKRVFETLERLENVVPKDLSKVECSHQINSVAFIYCKLGLLAKNEKKIEDVKEIGIKLIDFDSRIKKMFKTKQSLIGPIIIYYCQQIGCIENECLTFFKQRLKECDLAYKKIVYGERSYLEVKVYSKLVISFLLKENRIDDSKHFIDFVLNKLSLVKKMKKNTIADFINNMCWNFVEAKYSDDYLISLCQKAISYDNHPLYLDTLANLYFLKGERNKAIETEKQAIDLLKKAKNIKEMRKQAYLKDMEKTLKKFEGKK</sequence>
<evidence type="ECO:0000259" key="1">
    <source>
        <dbReference type="Pfam" id="PF13098"/>
    </source>
</evidence>
<evidence type="ECO:0000313" key="2">
    <source>
        <dbReference type="EMBL" id="BBB32642.1"/>
    </source>
</evidence>